<evidence type="ECO:0000313" key="3">
    <source>
        <dbReference type="Proteomes" id="UP000321083"/>
    </source>
</evidence>
<comment type="caution">
    <text evidence="2">The sequence shown here is derived from an EMBL/GenBank/DDBJ whole genome shotgun (WGS) entry which is preliminary data.</text>
</comment>
<dbReference type="EMBL" id="SRHE01000003">
    <property type="protein sequence ID" value="TWW12713.1"/>
    <property type="molecule type" value="Genomic_DNA"/>
</dbReference>
<sequence>MLNQIETLVTLFENKKSVVTITVLLFVITFVTSLVNICFKVNIDKLESSIEELSEDKANLRAQYLSEISLDNLNLKAGEMEMQQASNDNVHRVSSARESKNFQALEARTHKKKSLKILISGY</sequence>
<keyword evidence="1" id="KW-0812">Transmembrane</keyword>
<reference evidence="2 3" key="2">
    <citation type="submission" date="2019-08" db="EMBL/GenBank/DDBJ databases">
        <authorList>
            <person name="Henke P."/>
        </authorList>
    </citation>
    <scope>NUCLEOTIDE SEQUENCE [LARGE SCALE GENOMIC DNA]</scope>
    <source>
        <strain evidence="2">Phe10_nw2017</strain>
    </source>
</reference>
<evidence type="ECO:0000256" key="1">
    <source>
        <dbReference type="SAM" id="Phobius"/>
    </source>
</evidence>
<feature type="transmembrane region" description="Helical" evidence="1">
    <location>
        <begin position="18"/>
        <end position="39"/>
    </location>
</feature>
<dbReference type="Proteomes" id="UP000321083">
    <property type="component" value="Unassembled WGS sequence"/>
</dbReference>
<gene>
    <name evidence="2" type="ORF">E3A20_00520</name>
</gene>
<keyword evidence="1" id="KW-1133">Transmembrane helix</keyword>
<keyword evidence="3" id="KW-1185">Reference proteome</keyword>
<protein>
    <submittedName>
        <fullName evidence="2">Uncharacterized protein</fullName>
    </submittedName>
</protein>
<dbReference type="AlphaFoldDB" id="A0A5C6MC95"/>
<organism evidence="2 3">
    <name type="scientific">Planctomyces bekefii</name>
    <dbReference type="NCBI Taxonomy" id="1653850"/>
    <lineage>
        <taxon>Bacteria</taxon>
        <taxon>Pseudomonadati</taxon>
        <taxon>Planctomycetota</taxon>
        <taxon>Planctomycetia</taxon>
        <taxon>Planctomycetales</taxon>
        <taxon>Planctomycetaceae</taxon>
        <taxon>Planctomyces</taxon>
    </lineage>
</organism>
<accession>A0A5C6MC95</accession>
<proteinExistence type="predicted"/>
<reference evidence="2 3" key="1">
    <citation type="submission" date="2019-08" db="EMBL/GenBank/DDBJ databases">
        <title>100 year-old enigma solved: identification of Planctomyces bekefii, the type genus and species of the phylum Planctomycetes.</title>
        <authorList>
            <person name="Svetlana D.N."/>
            <person name="Overmann J."/>
        </authorList>
    </citation>
    <scope>NUCLEOTIDE SEQUENCE [LARGE SCALE GENOMIC DNA]</scope>
    <source>
        <strain evidence="2">Phe10_nw2017</strain>
    </source>
</reference>
<name>A0A5C6MC95_9PLAN</name>
<keyword evidence="1" id="KW-0472">Membrane</keyword>
<evidence type="ECO:0000313" key="2">
    <source>
        <dbReference type="EMBL" id="TWW12713.1"/>
    </source>
</evidence>